<organism evidence="1">
    <name type="scientific">Siphoviridae sp. ct7EW56</name>
    <dbReference type="NCBI Taxonomy" id="2827562"/>
    <lineage>
        <taxon>Viruses</taxon>
        <taxon>Duplodnaviria</taxon>
        <taxon>Heunggongvirae</taxon>
        <taxon>Uroviricota</taxon>
        <taxon>Caudoviricetes</taxon>
    </lineage>
</organism>
<proteinExistence type="predicted"/>
<accession>A0A8S5LRX9</accession>
<protein>
    <submittedName>
        <fullName evidence="1">Uncharacterized protein</fullName>
    </submittedName>
</protein>
<evidence type="ECO:0000313" key="1">
    <source>
        <dbReference type="EMBL" id="DAD72710.1"/>
    </source>
</evidence>
<sequence length="36" mass="4370">MDDEELKFCHAYDDADVDCLDYMECEECPYYYSDDD</sequence>
<dbReference type="EMBL" id="BK015904">
    <property type="protein sequence ID" value="DAD72710.1"/>
    <property type="molecule type" value="Genomic_DNA"/>
</dbReference>
<name>A0A8S5LRX9_9CAUD</name>
<reference evidence="1" key="1">
    <citation type="journal article" date="2021" name="Proc. Natl. Acad. Sci. U.S.A.">
        <title>A Catalog of Tens of Thousands of Viruses from Human Metagenomes Reveals Hidden Associations with Chronic Diseases.</title>
        <authorList>
            <person name="Tisza M.J."/>
            <person name="Buck C.B."/>
        </authorList>
    </citation>
    <scope>NUCLEOTIDE SEQUENCE</scope>
    <source>
        <strain evidence="1">Ct7EW56</strain>
    </source>
</reference>